<dbReference type="AlphaFoldDB" id="A0A218ZHU0"/>
<dbReference type="EMBL" id="MZNU01000009">
    <property type="protein sequence ID" value="OWP07332.1"/>
    <property type="molecule type" value="Genomic_DNA"/>
</dbReference>
<evidence type="ECO:0000313" key="2">
    <source>
        <dbReference type="Proteomes" id="UP000242519"/>
    </source>
</evidence>
<dbReference type="InParanoid" id="A0A218ZHU0"/>
<accession>A0A218ZHU0</accession>
<keyword evidence="2" id="KW-1185">Reference proteome</keyword>
<sequence>MANYNFIGVSTLTHRECNFNEDCLLWPQHEAKTFYYDEENKNAESSSS</sequence>
<name>A0A218ZHU0_9HELO</name>
<dbReference type="Proteomes" id="UP000242519">
    <property type="component" value="Unassembled WGS sequence"/>
</dbReference>
<proteinExistence type="predicted"/>
<reference evidence="1 2" key="1">
    <citation type="submission" date="2017-04" db="EMBL/GenBank/DDBJ databases">
        <title>Draft genome sequence of Marssonina coronaria NL1: causal agent of apple blotch.</title>
        <authorList>
            <person name="Cheng Q."/>
        </authorList>
    </citation>
    <scope>NUCLEOTIDE SEQUENCE [LARGE SCALE GENOMIC DNA]</scope>
    <source>
        <strain evidence="1 2">NL1</strain>
    </source>
</reference>
<evidence type="ECO:0000313" key="1">
    <source>
        <dbReference type="EMBL" id="OWP07332.1"/>
    </source>
</evidence>
<organism evidence="1 2">
    <name type="scientific">Diplocarpon coronariae</name>
    <dbReference type="NCBI Taxonomy" id="2795749"/>
    <lineage>
        <taxon>Eukaryota</taxon>
        <taxon>Fungi</taxon>
        <taxon>Dikarya</taxon>
        <taxon>Ascomycota</taxon>
        <taxon>Pezizomycotina</taxon>
        <taxon>Leotiomycetes</taxon>
        <taxon>Helotiales</taxon>
        <taxon>Drepanopezizaceae</taxon>
        <taxon>Diplocarpon</taxon>
    </lineage>
</organism>
<gene>
    <name evidence="1" type="ORF">B2J93_3078</name>
</gene>
<comment type="caution">
    <text evidence="1">The sequence shown here is derived from an EMBL/GenBank/DDBJ whole genome shotgun (WGS) entry which is preliminary data.</text>
</comment>
<protein>
    <submittedName>
        <fullName evidence="1">Uncharacterized protein</fullName>
    </submittedName>
</protein>